<dbReference type="InterPro" id="IPR016181">
    <property type="entry name" value="Acyl_CoA_acyltransferase"/>
</dbReference>
<sequence>MRRKRDDLDDDTYSSNSEDEYVAAKRRGKKGGMRKRMKHNIQATSSSNTEPWEFSMQSLLDEMDEMSETSFDELVEDYLVDFLEGRTRYLHTLAEADTLGQPIRPLTRYEAQAIIQYVSQKDIPSSPPSWIENLVARKLKLQIHRRCHNLRDPQITAETGGNLTPVNPTRAVQPPPAGVLDALNSIQTTPFARSFAARLCGPMQDEFAGFFARDWCSRSLWMNLMDDIRDHHALAHPEREQTPSFTAPIDYQPLRPWHLTQLHALLANAFWDGIDVSDSFQYSPERCTVVATYKRLVIGGAFLSSPQETYITYLAVRSGWEGSQIATRMLYYLIEQNPLSDIILHVSANNSAMLLYNMFGFKAEEFIVGFYEEYLDRNSKRCKNAFRLRLQR</sequence>
<feature type="compositionally biased region" description="Basic residues" evidence="1">
    <location>
        <begin position="24"/>
        <end position="39"/>
    </location>
</feature>
<dbReference type="VEuPathDB" id="FungiDB:BD410DRAFT_786791"/>
<keyword evidence="4" id="KW-1185">Reference proteome</keyword>
<dbReference type="Pfam" id="PF00583">
    <property type="entry name" value="Acetyltransf_1"/>
    <property type="match status" value="1"/>
</dbReference>
<organism evidence="3 4">
    <name type="scientific">Rickenella mellea</name>
    <dbReference type="NCBI Taxonomy" id="50990"/>
    <lineage>
        <taxon>Eukaryota</taxon>
        <taxon>Fungi</taxon>
        <taxon>Dikarya</taxon>
        <taxon>Basidiomycota</taxon>
        <taxon>Agaricomycotina</taxon>
        <taxon>Agaricomycetes</taxon>
        <taxon>Hymenochaetales</taxon>
        <taxon>Rickenellaceae</taxon>
        <taxon>Rickenella</taxon>
    </lineage>
</organism>
<dbReference type="GO" id="GO:0016747">
    <property type="term" value="F:acyltransferase activity, transferring groups other than amino-acyl groups"/>
    <property type="evidence" value="ECO:0007669"/>
    <property type="project" value="InterPro"/>
</dbReference>
<dbReference type="EMBL" id="ML170168">
    <property type="protein sequence ID" value="TDL24096.1"/>
    <property type="molecule type" value="Genomic_DNA"/>
</dbReference>
<feature type="region of interest" description="Disordered" evidence="1">
    <location>
        <begin position="1"/>
        <end position="48"/>
    </location>
</feature>
<dbReference type="Gene3D" id="3.40.630.30">
    <property type="match status" value="1"/>
</dbReference>
<dbReference type="PROSITE" id="PS51186">
    <property type="entry name" value="GNAT"/>
    <property type="match status" value="1"/>
</dbReference>
<dbReference type="InterPro" id="IPR000182">
    <property type="entry name" value="GNAT_dom"/>
</dbReference>
<reference evidence="3 4" key="1">
    <citation type="submission" date="2018-06" db="EMBL/GenBank/DDBJ databases">
        <title>A transcriptomic atlas of mushroom development highlights an independent origin of complex multicellularity.</title>
        <authorList>
            <consortium name="DOE Joint Genome Institute"/>
            <person name="Krizsan K."/>
            <person name="Almasi E."/>
            <person name="Merenyi Z."/>
            <person name="Sahu N."/>
            <person name="Viragh M."/>
            <person name="Koszo T."/>
            <person name="Mondo S."/>
            <person name="Kiss B."/>
            <person name="Balint B."/>
            <person name="Kues U."/>
            <person name="Barry K."/>
            <person name="Hegedus J.C."/>
            <person name="Henrissat B."/>
            <person name="Johnson J."/>
            <person name="Lipzen A."/>
            <person name="Ohm R."/>
            <person name="Nagy I."/>
            <person name="Pangilinan J."/>
            <person name="Yan J."/>
            <person name="Xiong Y."/>
            <person name="Grigoriev I.V."/>
            <person name="Hibbett D.S."/>
            <person name="Nagy L.G."/>
        </authorList>
    </citation>
    <scope>NUCLEOTIDE SEQUENCE [LARGE SCALE GENOMIC DNA]</scope>
    <source>
        <strain evidence="3 4">SZMC22713</strain>
    </source>
</reference>
<dbReference type="Proteomes" id="UP000294933">
    <property type="component" value="Unassembled WGS sequence"/>
</dbReference>
<proteinExistence type="predicted"/>
<feature type="compositionally biased region" description="Acidic residues" evidence="1">
    <location>
        <begin position="8"/>
        <end position="21"/>
    </location>
</feature>
<evidence type="ECO:0000313" key="3">
    <source>
        <dbReference type="EMBL" id="TDL24096.1"/>
    </source>
</evidence>
<evidence type="ECO:0000256" key="1">
    <source>
        <dbReference type="SAM" id="MobiDB-lite"/>
    </source>
</evidence>
<gene>
    <name evidence="3" type="ORF">BD410DRAFT_786791</name>
</gene>
<dbReference type="SUPFAM" id="SSF55729">
    <property type="entry name" value="Acyl-CoA N-acyltransferases (Nat)"/>
    <property type="match status" value="1"/>
</dbReference>
<dbReference type="AlphaFoldDB" id="A0A4Y7Q9Q5"/>
<feature type="domain" description="N-acetyltransferase" evidence="2">
    <location>
        <begin position="249"/>
        <end position="392"/>
    </location>
</feature>
<protein>
    <recommendedName>
        <fullName evidence="2">N-acetyltransferase domain-containing protein</fullName>
    </recommendedName>
</protein>
<evidence type="ECO:0000313" key="4">
    <source>
        <dbReference type="Proteomes" id="UP000294933"/>
    </source>
</evidence>
<dbReference type="STRING" id="50990.A0A4Y7Q9Q5"/>
<evidence type="ECO:0000259" key="2">
    <source>
        <dbReference type="PROSITE" id="PS51186"/>
    </source>
</evidence>
<dbReference type="OrthoDB" id="4080456at2759"/>
<accession>A0A4Y7Q9Q5</accession>
<name>A0A4Y7Q9Q5_9AGAM</name>